<evidence type="ECO:0000256" key="5">
    <source>
        <dbReference type="SAM" id="SignalP"/>
    </source>
</evidence>
<evidence type="ECO:0000256" key="4">
    <source>
        <dbReference type="SAM" id="MobiDB-lite"/>
    </source>
</evidence>
<accession>A0A4Y9LB10</accession>
<evidence type="ECO:0000313" key="8">
    <source>
        <dbReference type="Proteomes" id="UP000298225"/>
    </source>
</evidence>
<reference evidence="7 8" key="1">
    <citation type="submission" date="2019-03" db="EMBL/GenBank/DDBJ databases">
        <title>Bradyrhizobium strains diversity isolated from Chamaecrista fasciculata.</title>
        <authorList>
            <person name="Urquiaga M.C.O."/>
            <person name="Hungria M."/>
            <person name="Delamuta J.R.M."/>
        </authorList>
    </citation>
    <scope>NUCLEOTIDE SEQUENCE [LARGE SCALE GENOMIC DNA]</scope>
    <source>
        <strain evidence="7 8">CNPSo 3424</strain>
    </source>
</reference>
<feature type="chain" id="PRO_5021423554" evidence="5">
    <location>
        <begin position="24"/>
        <end position="386"/>
    </location>
</feature>
<dbReference type="PANTHER" id="PTHR36307">
    <property type="entry name" value="FLAGELLA BASAL BODY P-RING FORMATION PROTEIN FLGA"/>
    <property type="match status" value="1"/>
</dbReference>
<feature type="region of interest" description="Disordered" evidence="4">
    <location>
        <begin position="318"/>
        <end position="341"/>
    </location>
</feature>
<evidence type="ECO:0000256" key="1">
    <source>
        <dbReference type="ARBA" id="ARBA00004418"/>
    </source>
</evidence>
<dbReference type="AlphaFoldDB" id="A0A4Y9LB10"/>
<dbReference type="InterPro" id="IPR013974">
    <property type="entry name" value="SAF"/>
</dbReference>
<dbReference type="InterPro" id="IPR041231">
    <property type="entry name" value="FlgA_N"/>
</dbReference>
<keyword evidence="7" id="KW-0966">Cell projection</keyword>
<dbReference type="EMBL" id="SPQU01000005">
    <property type="protein sequence ID" value="TFV39153.1"/>
    <property type="molecule type" value="Genomic_DNA"/>
</dbReference>
<keyword evidence="7" id="KW-0282">Flagellum</keyword>
<gene>
    <name evidence="7" type="primary">flgA</name>
    <name evidence="7" type="ORF">E4K66_12060</name>
</gene>
<dbReference type="Gene3D" id="3.90.1210.10">
    <property type="entry name" value="Antifreeze-like/N-acetylneuraminic acid synthase C-terminal domain"/>
    <property type="match status" value="1"/>
</dbReference>
<proteinExistence type="predicted"/>
<evidence type="ECO:0000259" key="6">
    <source>
        <dbReference type="SMART" id="SM00858"/>
    </source>
</evidence>
<sequence length="386" mass="40488">MTMIRATLATISALLALALPAAAANDFIAAPALRASVTVTSDVVRVGDLIDNAGSAATIPVYRSPDLGTTGTLTVGQVLSVLRAKQVIGVMTGDIKEVQVTRLARTLAGKDLENAVASALERRFGLGDAANITVTFDRGVTEMRLDAANSGALQPIATRYDARSGRFDVAFEIANDSNPTPTKLRFAGTAIETVEVAVLTRDIDRADTLKSSDVALERRPKAEITGEPASRERSVGMQLRRAMRAGMPLRAADIVKPDFVVRDQSVTIIYQAPGLYLTTRGKAIESGAEGDTVGVLNLHSKRTLTGVVTGRGQVTIQGASQSAPMTPAVEQTSSLQRETPAPAAAAAALARSLVEAPTSPAQIAQVQMNQAQLPQVRLSQAPAKSE</sequence>
<dbReference type="Gene3D" id="2.30.30.760">
    <property type="match status" value="1"/>
</dbReference>
<dbReference type="Proteomes" id="UP000298225">
    <property type="component" value="Unassembled WGS sequence"/>
</dbReference>
<keyword evidence="2 5" id="KW-0732">Signal</keyword>
<dbReference type="Pfam" id="PF13144">
    <property type="entry name" value="ChapFlgA"/>
    <property type="match status" value="1"/>
</dbReference>
<feature type="domain" description="SAF" evidence="6">
    <location>
        <begin position="194"/>
        <end position="255"/>
    </location>
</feature>
<evidence type="ECO:0000313" key="7">
    <source>
        <dbReference type="EMBL" id="TFV39153.1"/>
    </source>
</evidence>
<dbReference type="Pfam" id="PF17656">
    <property type="entry name" value="ChapFlgA_N"/>
    <property type="match status" value="1"/>
</dbReference>
<keyword evidence="8" id="KW-1185">Reference proteome</keyword>
<feature type="signal peptide" evidence="5">
    <location>
        <begin position="1"/>
        <end position="23"/>
    </location>
</feature>
<dbReference type="SMART" id="SM00858">
    <property type="entry name" value="SAF"/>
    <property type="match status" value="1"/>
</dbReference>
<dbReference type="PANTHER" id="PTHR36307:SF1">
    <property type="entry name" value="FLAGELLA BASAL BODY P-RING FORMATION PROTEIN FLGA"/>
    <property type="match status" value="1"/>
</dbReference>
<dbReference type="OrthoDB" id="5323072at2"/>
<name>A0A4Y9LB10_9BRAD</name>
<keyword evidence="3" id="KW-0574">Periplasm</keyword>
<dbReference type="GO" id="GO:0044780">
    <property type="term" value="P:bacterial-type flagellum assembly"/>
    <property type="evidence" value="ECO:0007669"/>
    <property type="project" value="InterPro"/>
</dbReference>
<dbReference type="GO" id="GO:0042597">
    <property type="term" value="C:periplasmic space"/>
    <property type="evidence" value="ECO:0007669"/>
    <property type="project" value="UniProtKB-SubCell"/>
</dbReference>
<dbReference type="CDD" id="cd11614">
    <property type="entry name" value="SAF_CpaB_FlgA_like"/>
    <property type="match status" value="1"/>
</dbReference>
<comment type="subcellular location">
    <subcellularLocation>
        <location evidence="1">Periplasm</location>
    </subcellularLocation>
</comment>
<keyword evidence="7" id="KW-0969">Cilium</keyword>
<comment type="caution">
    <text evidence="7">The sequence shown here is derived from an EMBL/GenBank/DDBJ whole genome shotgun (WGS) entry which is preliminary data.</text>
</comment>
<organism evidence="7 8">
    <name type="scientific">Bradyrhizobium frederickii</name>
    <dbReference type="NCBI Taxonomy" id="2560054"/>
    <lineage>
        <taxon>Bacteria</taxon>
        <taxon>Pseudomonadati</taxon>
        <taxon>Pseudomonadota</taxon>
        <taxon>Alphaproteobacteria</taxon>
        <taxon>Hyphomicrobiales</taxon>
        <taxon>Nitrobacteraceae</taxon>
        <taxon>Bradyrhizobium</taxon>
    </lineage>
</organism>
<evidence type="ECO:0000256" key="3">
    <source>
        <dbReference type="ARBA" id="ARBA00022764"/>
    </source>
</evidence>
<dbReference type="InterPro" id="IPR017585">
    <property type="entry name" value="SAF_FlgA"/>
</dbReference>
<dbReference type="NCBIfam" id="TIGR03170">
    <property type="entry name" value="flgA_cterm"/>
    <property type="match status" value="1"/>
</dbReference>
<protein>
    <submittedName>
        <fullName evidence="7">Flagellar basal body P-ring formation protein FlgA</fullName>
    </submittedName>
</protein>
<feature type="compositionally biased region" description="Polar residues" evidence="4">
    <location>
        <begin position="318"/>
        <end position="337"/>
    </location>
</feature>
<evidence type="ECO:0000256" key="2">
    <source>
        <dbReference type="ARBA" id="ARBA00022729"/>
    </source>
</evidence>
<dbReference type="InterPro" id="IPR039246">
    <property type="entry name" value="Flagellar_FlgA"/>
</dbReference>